<name>A0A9N9NZU2_9GLOM</name>
<organism evidence="7 8">
    <name type="scientific">Ambispora leptoticha</name>
    <dbReference type="NCBI Taxonomy" id="144679"/>
    <lineage>
        <taxon>Eukaryota</taxon>
        <taxon>Fungi</taxon>
        <taxon>Fungi incertae sedis</taxon>
        <taxon>Mucoromycota</taxon>
        <taxon>Glomeromycotina</taxon>
        <taxon>Glomeromycetes</taxon>
        <taxon>Archaeosporales</taxon>
        <taxon>Ambisporaceae</taxon>
        <taxon>Ambispora</taxon>
    </lineage>
</organism>
<feature type="non-terminal residue" evidence="7">
    <location>
        <position position="95"/>
    </location>
</feature>
<reference evidence="7" key="1">
    <citation type="submission" date="2021-06" db="EMBL/GenBank/DDBJ databases">
        <authorList>
            <person name="Kallberg Y."/>
            <person name="Tangrot J."/>
            <person name="Rosling A."/>
        </authorList>
    </citation>
    <scope>NUCLEOTIDE SEQUENCE</scope>
    <source>
        <strain evidence="7">FL130A</strain>
    </source>
</reference>
<dbReference type="GO" id="GO:0006811">
    <property type="term" value="P:monoatomic ion transport"/>
    <property type="evidence" value="ECO:0007669"/>
    <property type="project" value="UniProtKB-KW"/>
</dbReference>
<keyword evidence="8" id="KW-1185">Reference proteome</keyword>
<keyword evidence="3" id="KW-0812">Transmembrane</keyword>
<evidence type="ECO:0000256" key="4">
    <source>
        <dbReference type="ARBA" id="ARBA00022989"/>
    </source>
</evidence>
<dbReference type="EMBL" id="CAJVPS010057577">
    <property type="protein sequence ID" value="CAG8778918.1"/>
    <property type="molecule type" value="Genomic_DNA"/>
</dbReference>
<evidence type="ECO:0000256" key="6">
    <source>
        <dbReference type="ARBA" id="ARBA00023136"/>
    </source>
</evidence>
<dbReference type="InterPro" id="IPR044669">
    <property type="entry name" value="YneE/VCCN1/2-like"/>
</dbReference>
<dbReference type="GO" id="GO:0016020">
    <property type="term" value="C:membrane"/>
    <property type="evidence" value="ECO:0007669"/>
    <property type="project" value="UniProtKB-SubCell"/>
</dbReference>
<evidence type="ECO:0000313" key="8">
    <source>
        <dbReference type="Proteomes" id="UP000789508"/>
    </source>
</evidence>
<evidence type="ECO:0000256" key="5">
    <source>
        <dbReference type="ARBA" id="ARBA00023065"/>
    </source>
</evidence>
<keyword evidence="2" id="KW-0813">Transport</keyword>
<feature type="non-terminal residue" evidence="7">
    <location>
        <position position="1"/>
    </location>
</feature>
<evidence type="ECO:0000313" key="7">
    <source>
        <dbReference type="EMBL" id="CAG8778918.1"/>
    </source>
</evidence>
<proteinExistence type="predicted"/>
<accession>A0A9N9NZU2</accession>
<dbReference type="Pfam" id="PF25539">
    <property type="entry name" value="Bestrophin_2"/>
    <property type="match status" value="1"/>
</dbReference>
<evidence type="ECO:0000256" key="3">
    <source>
        <dbReference type="ARBA" id="ARBA00022692"/>
    </source>
</evidence>
<keyword evidence="5" id="KW-0406">Ion transport</keyword>
<protein>
    <submittedName>
        <fullName evidence="7">12826_t:CDS:1</fullName>
    </submittedName>
</protein>
<dbReference type="AlphaFoldDB" id="A0A9N9NZU2"/>
<keyword evidence="6" id="KW-0472">Membrane</keyword>
<sequence length="95" mass="10729">IGEEIENPFGFDENDLDLDEFCKRLERELKLITSHAPPKAENWIFSKSNVPFGKDIGVTGEEARNLEVDEVRSLLSVNDGEHNENKENASNVSIK</sequence>
<comment type="caution">
    <text evidence="7">The sequence shown here is derived from an EMBL/GenBank/DDBJ whole genome shotgun (WGS) entry which is preliminary data.</text>
</comment>
<gene>
    <name evidence="7" type="ORF">ALEPTO_LOCUS14559</name>
</gene>
<keyword evidence="4" id="KW-1133">Transmembrane helix</keyword>
<evidence type="ECO:0000256" key="1">
    <source>
        <dbReference type="ARBA" id="ARBA00004141"/>
    </source>
</evidence>
<dbReference type="OrthoDB" id="1368at2759"/>
<comment type="subcellular location">
    <subcellularLocation>
        <location evidence="1">Membrane</location>
        <topology evidence="1">Multi-pass membrane protein</topology>
    </subcellularLocation>
</comment>
<evidence type="ECO:0000256" key="2">
    <source>
        <dbReference type="ARBA" id="ARBA00022448"/>
    </source>
</evidence>
<dbReference type="Proteomes" id="UP000789508">
    <property type="component" value="Unassembled WGS sequence"/>
</dbReference>